<gene>
    <name evidence="2" type="ORF">HDA43_005740</name>
</gene>
<proteinExistence type="predicted"/>
<name>A0A852V8A4_9ACTN</name>
<sequence>MEKSSPAGDELRASVEARRELGPEYEDSLIEGFLDKMDQEIDRRVEERVAARVPQQEPKAPAVRPGVDAGQRLALAIVSIVLGVGSTVAFAITDRRAGPMILIWVGIIVVNIAFARGSRR</sequence>
<reference evidence="2 3" key="1">
    <citation type="submission" date="2020-07" db="EMBL/GenBank/DDBJ databases">
        <title>Sequencing the genomes of 1000 actinobacteria strains.</title>
        <authorList>
            <person name="Klenk H.-P."/>
        </authorList>
    </citation>
    <scope>NUCLEOTIDE SEQUENCE [LARGE SCALE GENOMIC DNA]</scope>
    <source>
        <strain evidence="2 3">DSM 45763</strain>
    </source>
</reference>
<evidence type="ECO:0000313" key="3">
    <source>
        <dbReference type="Proteomes" id="UP000576393"/>
    </source>
</evidence>
<comment type="caution">
    <text evidence="2">The sequence shown here is derived from an EMBL/GenBank/DDBJ whole genome shotgun (WGS) entry which is preliminary data.</text>
</comment>
<accession>A0A852V8A4</accession>
<keyword evidence="3" id="KW-1185">Reference proteome</keyword>
<feature type="transmembrane region" description="Helical" evidence="1">
    <location>
        <begin position="73"/>
        <end position="92"/>
    </location>
</feature>
<feature type="transmembrane region" description="Helical" evidence="1">
    <location>
        <begin position="98"/>
        <end position="115"/>
    </location>
</feature>
<dbReference type="EMBL" id="JACCCO010000003">
    <property type="protein sequence ID" value="NYF43513.1"/>
    <property type="molecule type" value="Genomic_DNA"/>
</dbReference>
<keyword evidence="1" id="KW-0472">Membrane</keyword>
<organism evidence="2 3">
    <name type="scientific">Streptosporangium sandarakinum</name>
    <dbReference type="NCBI Taxonomy" id="1260955"/>
    <lineage>
        <taxon>Bacteria</taxon>
        <taxon>Bacillati</taxon>
        <taxon>Actinomycetota</taxon>
        <taxon>Actinomycetes</taxon>
        <taxon>Streptosporangiales</taxon>
        <taxon>Streptosporangiaceae</taxon>
        <taxon>Streptosporangium</taxon>
    </lineage>
</organism>
<evidence type="ECO:0000256" key="1">
    <source>
        <dbReference type="SAM" id="Phobius"/>
    </source>
</evidence>
<keyword evidence="1" id="KW-1133">Transmembrane helix</keyword>
<dbReference type="Proteomes" id="UP000576393">
    <property type="component" value="Unassembled WGS sequence"/>
</dbReference>
<evidence type="ECO:0000313" key="2">
    <source>
        <dbReference type="EMBL" id="NYF43513.1"/>
    </source>
</evidence>
<keyword evidence="1" id="KW-0812">Transmembrane</keyword>
<protein>
    <submittedName>
        <fullName evidence="2">Uncharacterized protein</fullName>
    </submittedName>
</protein>
<dbReference type="RefSeq" id="WP_179827065.1">
    <property type="nucleotide sequence ID" value="NZ_JACCCO010000003.1"/>
</dbReference>
<dbReference type="AlphaFoldDB" id="A0A852V8A4"/>